<reference evidence="3" key="1">
    <citation type="submission" date="2020-10" db="EMBL/GenBank/DDBJ databases">
        <authorList>
            <person name="Gilroy R."/>
        </authorList>
    </citation>
    <scope>NUCLEOTIDE SEQUENCE</scope>
    <source>
        <strain evidence="3">CHK199-13235</strain>
    </source>
</reference>
<accession>A0A9D1FPL6</accession>
<sequence>MDLQSLFKMSYGLYIVSAQAEGRRSGCVVNTLSQVTAEPPKLSVSVSKNNVTTDLIRKAGYFTGVAMDQDADMIYIGRFGFRSGRDMDKFEGIDYAEDQQGMPYPTKHAVSRYSCKVVEEIDLGTHVMFIGEVLEAETLSDKEPMTYAYYHAVKKGKTPKNAPSYKPV</sequence>
<dbReference type="EMBL" id="DVJP01000079">
    <property type="protein sequence ID" value="HIS77563.1"/>
    <property type="molecule type" value="Genomic_DNA"/>
</dbReference>
<dbReference type="InterPro" id="IPR002563">
    <property type="entry name" value="Flavin_Rdtase-like_dom"/>
</dbReference>
<dbReference type="Pfam" id="PF01613">
    <property type="entry name" value="Flavin_Reduct"/>
    <property type="match status" value="1"/>
</dbReference>
<dbReference type="GO" id="GO:0042602">
    <property type="term" value="F:riboflavin reductase (NADPH) activity"/>
    <property type="evidence" value="ECO:0007669"/>
    <property type="project" value="TreeGrafter"/>
</dbReference>
<dbReference type="InterPro" id="IPR012349">
    <property type="entry name" value="Split_barrel_FMN-bd"/>
</dbReference>
<dbReference type="PANTHER" id="PTHR30466">
    <property type="entry name" value="FLAVIN REDUCTASE"/>
    <property type="match status" value="1"/>
</dbReference>
<feature type="domain" description="Flavin reductase like" evidence="2">
    <location>
        <begin position="6"/>
        <end position="156"/>
    </location>
</feature>
<evidence type="ECO:0000256" key="1">
    <source>
        <dbReference type="ARBA" id="ARBA00023002"/>
    </source>
</evidence>
<evidence type="ECO:0000259" key="2">
    <source>
        <dbReference type="SMART" id="SM00903"/>
    </source>
</evidence>
<evidence type="ECO:0000313" key="3">
    <source>
        <dbReference type="EMBL" id="HIS77563.1"/>
    </source>
</evidence>
<dbReference type="GO" id="GO:0010181">
    <property type="term" value="F:FMN binding"/>
    <property type="evidence" value="ECO:0007669"/>
    <property type="project" value="InterPro"/>
</dbReference>
<comment type="caution">
    <text evidence="3">The sequence shown here is derived from an EMBL/GenBank/DDBJ whole genome shotgun (WGS) entry which is preliminary data.</text>
</comment>
<dbReference type="Proteomes" id="UP000824002">
    <property type="component" value="Unassembled WGS sequence"/>
</dbReference>
<dbReference type="SMART" id="SM00903">
    <property type="entry name" value="Flavin_Reduct"/>
    <property type="match status" value="1"/>
</dbReference>
<organism evidence="3 4">
    <name type="scientific">Candidatus Merdivicinus excrementipullorum</name>
    <dbReference type="NCBI Taxonomy" id="2840867"/>
    <lineage>
        <taxon>Bacteria</taxon>
        <taxon>Bacillati</taxon>
        <taxon>Bacillota</taxon>
        <taxon>Clostridia</taxon>
        <taxon>Eubacteriales</taxon>
        <taxon>Oscillospiraceae</taxon>
        <taxon>Oscillospiraceae incertae sedis</taxon>
        <taxon>Candidatus Merdivicinus</taxon>
    </lineage>
</organism>
<dbReference type="AlphaFoldDB" id="A0A9D1FPL6"/>
<reference evidence="3" key="2">
    <citation type="journal article" date="2021" name="PeerJ">
        <title>Extensive microbial diversity within the chicken gut microbiome revealed by metagenomics and culture.</title>
        <authorList>
            <person name="Gilroy R."/>
            <person name="Ravi A."/>
            <person name="Getino M."/>
            <person name="Pursley I."/>
            <person name="Horton D.L."/>
            <person name="Alikhan N.F."/>
            <person name="Baker D."/>
            <person name="Gharbi K."/>
            <person name="Hall N."/>
            <person name="Watson M."/>
            <person name="Adriaenssens E.M."/>
            <person name="Foster-Nyarko E."/>
            <person name="Jarju S."/>
            <person name="Secka A."/>
            <person name="Antonio M."/>
            <person name="Oren A."/>
            <person name="Chaudhuri R.R."/>
            <person name="La Ragione R."/>
            <person name="Hildebrand F."/>
            <person name="Pallen M.J."/>
        </authorList>
    </citation>
    <scope>NUCLEOTIDE SEQUENCE</scope>
    <source>
        <strain evidence="3">CHK199-13235</strain>
    </source>
</reference>
<name>A0A9D1FPL6_9FIRM</name>
<keyword evidence="1" id="KW-0560">Oxidoreductase</keyword>
<gene>
    <name evidence="3" type="ORF">IAB51_12270</name>
</gene>
<dbReference type="PANTHER" id="PTHR30466:SF1">
    <property type="entry name" value="FMN REDUCTASE (NADH) RUTF"/>
    <property type="match status" value="1"/>
</dbReference>
<dbReference type="SUPFAM" id="SSF50475">
    <property type="entry name" value="FMN-binding split barrel"/>
    <property type="match status" value="1"/>
</dbReference>
<dbReference type="InterPro" id="IPR050268">
    <property type="entry name" value="NADH-dep_flavin_reductase"/>
</dbReference>
<evidence type="ECO:0000313" key="4">
    <source>
        <dbReference type="Proteomes" id="UP000824002"/>
    </source>
</evidence>
<dbReference type="Gene3D" id="2.30.110.10">
    <property type="entry name" value="Electron Transport, Fmn-binding Protein, Chain A"/>
    <property type="match status" value="1"/>
</dbReference>
<protein>
    <submittedName>
        <fullName evidence="3">Flavin reductase</fullName>
    </submittedName>
</protein>
<proteinExistence type="predicted"/>